<keyword evidence="1" id="KW-0472">Membrane</keyword>
<keyword evidence="3" id="KW-1185">Reference proteome</keyword>
<proteinExistence type="predicted"/>
<comment type="caution">
    <text evidence="2">The sequence shown here is derived from an EMBL/GenBank/DDBJ whole genome shotgun (WGS) entry which is preliminary data.</text>
</comment>
<sequence length="243" mass="26400">MENRSQIEQELAEIGVNIAASRFINPYRVPAGYFDALPGQVLSVVTTGAFLDSARTQPFRVPAGYFEGLAADVLGKIKTREVVNEVREELEEVAPLLNTISRNEVYKVPAGYFESAGFATAMAGKKEGKVITLRIARKWMQYAAAAVMAGVLVMSAFVFTGSGPKRDDGNIVTSEMNAVSEGDLEKYLDNPEHFVAAPAATSFATESDLAYVKTNIAQLSDDELNQYLSNNAEPFEPAVSEKE</sequence>
<gene>
    <name evidence="2" type="ORF">GWC95_01815</name>
</gene>
<reference evidence="2 3" key="1">
    <citation type="submission" date="2020-01" db="EMBL/GenBank/DDBJ databases">
        <title>Genome analysis.</title>
        <authorList>
            <person name="Wu S."/>
            <person name="Wang G."/>
        </authorList>
    </citation>
    <scope>NUCLEOTIDE SEQUENCE [LARGE SCALE GENOMIC DNA]</scope>
    <source>
        <strain evidence="2 3">SYL130</strain>
    </source>
</reference>
<feature type="transmembrane region" description="Helical" evidence="1">
    <location>
        <begin position="139"/>
        <end position="159"/>
    </location>
</feature>
<evidence type="ECO:0000313" key="2">
    <source>
        <dbReference type="EMBL" id="NCI48642.1"/>
    </source>
</evidence>
<dbReference type="RefSeq" id="WP_161816960.1">
    <property type="nucleotide sequence ID" value="NZ_JAACJS010000002.1"/>
</dbReference>
<accession>A0ABW9ZSD0</accession>
<evidence type="ECO:0000256" key="1">
    <source>
        <dbReference type="SAM" id="Phobius"/>
    </source>
</evidence>
<dbReference type="EMBL" id="JAACJS010000002">
    <property type="protein sequence ID" value="NCI48642.1"/>
    <property type="molecule type" value="Genomic_DNA"/>
</dbReference>
<organism evidence="2 3">
    <name type="scientific">Sediminibacterium roseum</name>
    <dbReference type="NCBI Taxonomy" id="1978412"/>
    <lineage>
        <taxon>Bacteria</taxon>
        <taxon>Pseudomonadati</taxon>
        <taxon>Bacteroidota</taxon>
        <taxon>Chitinophagia</taxon>
        <taxon>Chitinophagales</taxon>
        <taxon>Chitinophagaceae</taxon>
        <taxon>Sediminibacterium</taxon>
    </lineage>
</organism>
<protein>
    <submittedName>
        <fullName evidence="2">Uncharacterized protein</fullName>
    </submittedName>
</protein>
<keyword evidence="1" id="KW-1133">Transmembrane helix</keyword>
<dbReference type="Proteomes" id="UP000753802">
    <property type="component" value="Unassembled WGS sequence"/>
</dbReference>
<evidence type="ECO:0000313" key="3">
    <source>
        <dbReference type="Proteomes" id="UP000753802"/>
    </source>
</evidence>
<keyword evidence="1" id="KW-0812">Transmembrane</keyword>
<name>A0ABW9ZSD0_9BACT</name>